<dbReference type="GeneID" id="68291701"/>
<comment type="caution">
    <text evidence="3">The sequence shown here is derived from an EMBL/GenBank/DDBJ whole genome shotgun (WGS) entry which is preliminary data.</text>
</comment>
<feature type="domain" description="DRBM" evidence="2">
    <location>
        <begin position="319"/>
        <end position="391"/>
    </location>
</feature>
<dbReference type="InterPro" id="IPR014720">
    <property type="entry name" value="dsRBD_dom"/>
</dbReference>
<feature type="compositionally biased region" description="Polar residues" evidence="1">
    <location>
        <begin position="123"/>
        <end position="133"/>
    </location>
</feature>
<evidence type="ECO:0000313" key="3">
    <source>
        <dbReference type="EMBL" id="GIZ42877.1"/>
    </source>
</evidence>
<dbReference type="EMBL" id="BOLY01000003">
    <property type="protein sequence ID" value="GIZ42877.1"/>
    <property type="molecule type" value="Genomic_DNA"/>
</dbReference>
<dbReference type="Proteomes" id="UP000825890">
    <property type="component" value="Unassembled WGS sequence"/>
</dbReference>
<gene>
    <name evidence="3" type="ORF">CKM354_000612600</name>
</gene>
<feature type="compositionally biased region" description="Polar residues" evidence="1">
    <location>
        <begin position="15"/>
        <end position="26"/>
    </location>
</feature>
<name>A0A9P3CK57_9PEZI</name>
<feature type="compositionally biased region" description="Basic residues" evidence="1">
    <location>
        <begin position="1"/>
        <end position="10"/>
    </location>
</feature>
<dbReference type="Pfam" id="PF00035">
    <property type="entry name" value="dsrm"/>
    <property type="match status" value="1"/>
</dbReference>
<reference evidence="3 4" key="1">
    <citation type="submission" date="2021-01" db="EMBL/GenBank/DDBJ databases">
        <title>Cercospora kikuchii MAFF 305040 whole genome shotgun sequence.</title>
        <authorList>
            <person name="Kashiwa T."/>
            <person name="Suzuki T."/>
        </authorList>
    </citation>
    <scope>NUCLEOTIDE SEQUENCE [LARGE SCALE GENOMIC DNA]</scope>
    <source>
        <strain evidence="3 4">MAFF 305040</strain>
    </source>
</reference>
<feature type="region of interest" description="Disordered" evidence="1">
    <location>
        <begin position="108"/>
        <end position="133"/>
    </location>
</feature>
<organism evidence="3 4">
    <name type="scientific">Cercospora kikuchii</name>
    <dbReference type="NCBI Taxonomy" id="84275"/>
    <lineage>
        <taxon>Eukaryota</taxon>
        <taxon>Fungi</taxon>
        <taxon>Dikarya</taxon>
        <taxon>Ascomycota</taxon>
        <taxon>Pezizomycotina</taxon>
        <taxon>Dothideomycetes</taxon>
        <taxon>Dothideomycetidae</taxon>
        <taxon>Mycosphaerellales</taxon>
        <taxon>Mycosphaerellaceae</taxon>
        <taxon>Cercospora</taxon>
    </lineage>
</organism>
<proteinExistence type="predicted"/>
<feature type="compositionally biased region" description="Polar residues" evidence="1">
    <location>
        <begin position="419"/>
        <end position="432"/>
    </location>
</feature>
<evidence type="ECO:0000259" key="2">
    <source>
        <dbReference type="Pfam" id="PF00035"/>
    </source>
</evidence>
<feature type="region of interest" description="Disordered" evidence="1">
    <location>
        <begin position="398"/>
        <end position="432"/>
    </location>
</feature>
<dbReference type="OrthoDB" id="5222339at2759"/>
<evidence type="ECO:0000313" key="4">
    <source>
        <dbReference type="Proteomes" id="UP000825890"/>
    </source>
</evidence>
<evidence type="ECO:0000256" key="1">
    <source>
        <dbReference type="SAM" id="MobiDB-lite"/>
    </source>
</evidence>
<feature type="region of interest" description="Disordered" evidence="1">
    <location>
        <begin position="1"/>
        <end position="26"/>
    </location>
</feature>
<sequence length="533" mass="58837">MASSHANHKQPSRDPANQIQRQQQNWTASIFRSDPRLRSQDLASSNNTAASAATRHVDVTSRILARAVGIASSIASGAGQAQENNTLTGVFAKNTAPRKVAVELGQTGRVATSTPPPDPFRQNPGTQPQSRRFNQIGPLATPIQRLRANLKLWKNENPVSSTIHALASDMVADIDMENVPPGHDFRAFGGADDLDLMSMDEFEKANPYAPPPPRRTANPLRATTKHGEFANAFNLACDARGIVRDFAYFEVAQQCFEVELKLNGKFLDRIGPYASHKDGKEEMCKKHLPTVEAMPNQKKRKVSDVAFTPVPAGLEDEPWINLIYQYLQKNQLPFPDFELKSQNEQNENVGPWTCTLRIKGSPHTPFGGDDKRYANKMNAKKAAAMEAVQWLRSQTKVAAAPEKRRKSSVSVLESPVPANPSSQSETPGHTGLTQTLRSADVNANLAKPSEQVHQLALDLGFCQPAYRHVPVPTSESFYNTHAEFLPGDVRKEPRLAGHVGQTSHVFGKKHAQQACATEVLKILEDIRRSRFMR</sequence>
<accession>A0A9P3CK57</accession>
<keyword evidence="4" id="KW-1185">Reference proteome</keyword>
<protein>
    <recommendedName>
        <fullName evidence="2">DRBM domain-containing protein</fullName>
    </recommendedName>
</protein>
<dbReference type="RefSeq" id="XP_044657364.1">
    <property type="nucleotide sequence ID" value="XM_044801429.1"/>
</dbReference>
<dbReference type="AlphaFoldDB" id="A0A9P3CK57"/>
<dbReference type="CDD" id="cd00048">
    <property type="entry name" value="DSRM_SF"/>
    <property type="match status" value="1"/>
</dbReference>
<dbReference type="Gene3D" id="3.30.160.20">
    <property type="match status" value="1"/>
</dbReference>
<dbReference type="SUPFAM" id="SSF54768">
    <property type="entry name" value="dsRNA-binding domain-like"/>
    <property type="match status" value="1"/>
</dbReference>